<evidence type="ECO:0000313" key="2">
    <source>
        <dbReference type="Proteomes" id="UP000005951"/>
    </source>
</evidence>
<evidence type="ECO:0000313" key="1">
    <source>
        <dbReference type="EMBL" id="EKT77700.1"/>
    </source>
</evidence>
<dbReference type="Proteomes" id="UP000005951">
    <property type="component" value="Unassembled WGS sequence"/>
</dbReference>
<protein>
    <recommendedName>
        <fullName evidence="3">Transposase</fullName>
    </recommendedName>
</protein>
<proteinExistence type="predicted"/>
<sequence length="59" mass="6469">MVGLEGTRSYGVGLARALTGAGRTMVEVECPRRQTRRRGKSDPIDARLAALQVLRMPED</sequence>
<organism evidence="1 2">
    <name type="scientific">Rhodococcus opacus M213</name>
    <dbReference type="NCBI Taxonomy" id="1129896"/>
    <lineage>
        <taxon>Bacteria</taxon>
        <taxon>Bacillati</taxon>
        <taxon>Actinomycetota</taxon>
        <taxon>Actinomycetes</taxon>
        <taxon>Mycobacteriales</taxon>
        <taxon>Nocardiaceae</taxon>
        <taxon>Rhodococcus</taxon>
    </lineage>
</organism>
<evidence type="ECO:0008006" key="3">
    <source>
        <dbReference type="Google" id="ProtNLM"/>
    </source>
</evidence>
<comment type="caution">
    <text evidence="1">The sequence shown here is derived from an EMBL/GenBank/DDBJ whole genome shotgun (WGS) entry which is preliminary data.</text>
</comment>
<dbReference type="AlphaFoldDB" id="K8XKV7"/>
<name>K8XKV7_RHOOP</name>
<gene>
    <name evidence="1" type="ORF">WSS_A36278</name>
</gene>
<dbReference type="EMBL" id="AJYC02000141">
    <property type="protein sequence ID" value="EKT77700.1"/>
    <property type="molecule type" value="Genomic_DNA"/>
</dbReference>
<reference evidence="1 2" key="1">
    <citation type="journal article" date="2013" name="Genome Announc.">
        <title>Draft Genome Sequence of Rhodococcus opacus Strain M213 Shows a Diverse Catabolic Potential.</title>
        <authorList>
            <person name="Pathak A."/>
            <person name="Green S.J."/>
            <person name="Ogram A."/>
            <person name="Chauhan A."/>
        </authorList>
    </citation>
    <scope>NUCLEOTIDE SEQUENCE [LARGE SCALE GENOMIC DNA]</scope>
    <source>
        <strain evidence="1 2">M213</strain>
    </source>
</reference>
<accession>K8XKV7</accession>